<keyword evidence="4" id="KW-1185">Reference proteome</keyword>
<dbReference type="OrthoDB" id="3388334at2"/>
<name>A0A5C5BDA6_9MICO</name>
<reference evidence="3 4" key="1">
    <citation type="submission" date="2019-06" db="EMBL/GenBank/DDBJ databases">
        <title>Draft genome sequence of Miniimonas arenae KCTC 19750T isolated from sea sand.</title>
        <authorList>
            <person name="Park S.-J."/>
        </authorList>
    </citation>
    <scope>NUCLEOTIDE SEQUENCE [LARGE SCALE GENOMIC DNA]</scope>
    <source>
        <strain evidence="3 4">KCTC 19750</strain>
    </source>
</reference>
<gene>
    <name evidence="3" type="ORF">FH969_05540</name>
</gene>
<keyword evidence="2" id="KW-0812">Transmembrane</keyword>
<proteinExistence type="predicted"/>
<keyword evidence="2" id="KW-0472">Membrane</keyword>
<dbReference type="Proteomes" id="UP000313849">
    <property type="component" value="Unassembled WGS sequence"/>
</dbReference>
<protein>
    <submittedName>
        <fullName evidence="3">Uncharacterized protein</fullName>
    </submittedName>
</protein>
<dbReference type="EMBL" id="VENP01000014">
    <property type="protein sequence ID" value="TNU75884.1"/>
    <property type="molecule type" value="Genomic_DNA"/>
</dbReference>
<evidence type="ECO:0000256" key="1">
    <source>
        <dbReference type="SAM" id="MobiDB-lite"/>
    </source>
</evidence>
<evidence type="ECO:0000256" key="2">
    <source>
        <dbReference type="SAM" id="Phobius"/>
    </source>
</evidence>
<feature type="compositionally biased region" description="Low complexity" evidence="1">
    <location>
        <begin position="75"/>
        <end position="87"/>
    </location>
</feature>
<feature type="transmembrane region" description="Helical" evidence="2">
    <location>
        <begin position="109"/>
        <end position="132"/>
    </location>
</feature>
<feature type="region of interest" description="Disordered" evidence="1">
    <location>
        <begin position="58"/>
        <end position="92"/>
    </location>
</feature>
<evidence type="ECO:0000313" key="4">
    <source>
        <dbReference type="Proteomes" id="UP000313849"/>
    </source>
</evidence>
<keyword evidence="2" id="KW-1133">Transmembrane helix</keyword>
<sequence>MRAQAASLLRGGLVIGVLERLAVAGSVLLGHPEGVAIVVAVKGLGRYPELRGAATARTGAAGPVAVQGDPPTDPQARAAQEQAAQEQAAKERAAQEQAAELSAAVSERFIIGTLASLVWAVACGAGGLWWLAQLA</sequence>
<comment type="caution">
    <text evidence="3">The sequence shown here is derived from an EMBL/GenBank/DDBJ whole genome shotgun (WGS) entry which is preliminary data.</text>
</comment>
<accession>A0A5C5BDA6</accession>
<organism evidence="3 4">
    <name type="scientific">Miniimonas arenae</name>
    <dbReference type="NCBI Taxonomy" id="676201"/>
    <lineage>
        <taxon>Bacteria</taxon>
        <taxon>Bacillati</taxon>
        <taxon>Actinomycetota</taxon>
        <taxon>Actinomycetes</taxon>
        <taxon>Micrococcales</taxon>
        <taxon>Beutenbergiaceae</taxon>
        <taxon>Miniimonas</taxon>
    </lineage>
</organism>
<dbReference type="AlphaFoldDB" id="A0A5C5BDA6"/>
<evidence type="ECO:0000313" key="3">
    <source>
        <dbReference type="EMBL" id="TNU75884.1"/>
    </source>
</evidence>